<dbReference type="AlphaFoldDB" id="A0A7L8ADG1"/>
<keyword evidence="1" id="KW-0732">Signal</keyword>
<dbReference type="RefSeq" id="WP_088352753.1">
    <property type="nucleotide sequence ID" value="NZ_CP061813.1"/>
</dbReference>
<keyword evidence="3" id="KW-1185">Reference proteome</keyword>
<evidence type="ECO:0000256" key="1">
    <source>
        <dbReference type="SAM" id="SignalP"/>
    </source>
</evidence>
<evidence type="ECO:0000313" key="2">
    <source>
        <dbReference type="EMBL" id="QOD60050.1"/>
    </source>
</evidence>
<dbReference type="KEGG" id="phal:H9I45_11940"/>
<reference evidence="2 3" key="1">
    <citation type="journal article" date="2016" name="Int. J. Syst. Evol. Microbiol.">
        <title>Polaribacter haliotis sp. nov., isolated from the gut of abalone Haliotis discus hannai.</title>
        <authorList>
            <person name="Kim Y.O."/>
            <person name="Park I.S."/>
            <person name="Park S."/>
            <person name="Nam B.H."/>
            <person name="Park J.M."/>
            <person name="Kim D.G."/>
            <person name="Yoon J.H."/>
        </authorList>
    </citation>
    <scope>NUCLEOTIDE SEQUENCE [LARGE SCALE GENOMIC DNA]</scope>
    <source>
        <strain evidence="2 3">KCTC 52418</strain>
    </source>
</reference>
<evidence type="ECO:0000313" key="3">
    <source>
        <dbReference type="Proteomes" id="UP000516764"/>
    </source>
</evidence>
<dbReference type="Proteomes" id="UP000516764">
    <property type="component" value="Chromosome"/>
</dbReference>
<feature type="signal peptide" evidence="1">
    <location>
        <begin position="1"/>
        <end position="19"/>
    </location>
</feature>
<name>A0A7L8ADG1_9FLAO</name>
<dbReference type="PROSITE" id="PS51257">
    <property type="entry name" value="PROKAR_LIPOPROTEIN"/>
    <property type="match status" value="1"/>
</dbReference>
<evidence type="ECO:0008006" key="4">
    <source>
        <dbReference type="Google" id="ProtNLM"/>
    </source>
</evidence>
<proteinExistence type="predicted"/>
<sequence length="106" mass="11471">MKKIILLFTVILISSCSSSDESENPFDGELVATVWLGTEDDEGESYTFISNLDFKYVGEGTIESGTYTFNDSSGIFSFSSSGDISFTIQGTKMTVEDGGSSVFLKI</sequence>
<organism evidence="2 3">
    <name type="scientific">Polaribacter haliotis</name>
    <dbReference type="NCBI Taxonomy" id="1888915"/>
    <lineage>
        <taxon>Bacteria</taxon>
        <taxon>Pseudomonadati</taxon>
        <taxon>Bacteroidota</taxon>
        <taxon>Flavobacteriia</taxon>
        <taxon>Flavobacteriales</taxon>
        <taxon>Flavobacteriaceae</taxon>
    </lineage>
</organism>
<dbReference type="EMBL" id="CP061813">
    <property type="protein sequence ID" value="QOD60050.1"/>
    <property type="molecule type" value="Genomic_DNA"/>
</dbReference>
<feature type="chain" id="PRO_5032781216" description="Lipocalin-like domain-containing protein" evidence="1">
    <location>
        <begin position="20"/>
        <end position="106"/>
    </location>
</feature>
<accession>A0A7L8ADG1</accession>
<protein>
    <recommendedName>
        <fullName evidence="4">Lipocalin-like domain-containing protein</fullName>
    </recommendedName>
</protein>
<gene>
    <name evidence="2" type="ORF">H9I45_11940</name>
</gene>